<proteinExistence type="predicted"/>
<keyword evidence="3" id="KW-1185">Reference proteome</keyword>
<reference evidence="2 3" key="1">
    <citation type="submission" date="2014-09" db="EMBL/GenBank/DDBJ databases">
        <authorList>
            <person name="Magalhaes I.L.F."/>
            <person name="Oliveira U."/>
            <person name="Santos F.R."/>
            <person name="Vidigal T.H.D.A."/>
            <person name="Brescovit A.D."/>
            <person name="Santos A.J."/>
        </authorList>
    </citation>
    <scope>NUCLEOTIDE SEQUENCE [LARGE SCALE GENOMIC DNA]</scope>
</reference>
<name>A0A0P1BEV7_9BASI</name>
<dbReference type="PANTHER" id="PTHR38789:SF1">
    <property type="entry name" value="GLUCOSE-REPRESSIBLE GENE PROTEIN-RELATED"/>
    <property type="match status" value="1"/>
</dbReference>
<feature type="region of interest" description="Disordered" evidence="1">
    <location>
        <begin position="1"/>
        <end position="71"/>
    </location>
</feature>
<dbReference type="AlphaFoldDB" id="A0A0P1BEV7"/>
<organism evidence="2 3">
    <name type="scientific">Ceraceosorus bombacis</name>
    <dbReference type="NCBI Taxonomy" id="401625"/>
    <lineage>
        <taxon>Eukaryota</taxon>
        <taxon>Fungi</taxon>
        <taxon>Dikarya</taxon>
        <taxon>Basidiomycota</taxon>
        <taxon>Ustilaginomycotina</taxon>
        <taxon>Exobasidiomycetes</taxon>
        <taxon>Ceraceosorales</taxon>
        <taxon>Ceraceosoraceae</taxon>
        <taxon>Ceraceosorus</taxon>
    </lineage>
</organism>
<dbReference type="Proteomes" id="UP000054845">
    <property type="component" value="Unassembled WGS sequence"/>
</dbReference>
<protein>
    <submittedName>
        <fullName evidence="2">Glucose-repressible protein Grg1</fullName>
    </submittedName>
</protein>
<feature type="compositionally biased region" description="Basic and acidic residues" evidence="1">
    <location>
        <begin position="43"/>
        <end position="71"/>
    </location>
</feature>
<sequence length="71" mass="7631">MQTVKDAVNNVSETIQGKGHEASAEANKGVAKDSNASLGNRAEAAKDYVGDKIDQNKHEGKAELHEQKLKQ</sequence>
<dbReference type="PANTHER" id="PTHR38789">
    <property type="entry name" value="REPRESSIBLE PROTEIN GRG1, PUTATIVE (AFU_ORTHOLOGUE AFUA_5G14210)-RELATED"/>
    <property type="match status" value="1"/>
</dbReference>
<accession>A0A0P1BEV7</accession>
<feature type="compositionally biased region" description="Polar residues" evidence="1">
    <location>
        <begin position="1"/>
        <end position="15"/>
    </location>
</feature>
<dbReference type="Pfam" id="PF11034">
    <property type="entry name" value="Grg1"/>
    <property type="match status" value="1"/>
</dbReference>
<evidence type="ECO:0000313" key="2">
    <source>
        <dbReference type="EMBL" id="CEH14691.1"/>
    </source>
</evidence>
<evidence type="ECO:0000313" key="3">
    <source>
        <dbReference type="Proteomes" id="UP000054845"/>
    </source>
</evidence>
<evidence type="ECO:0000256" key="1">
    <source>
        <dbReference type="SAM" id="MobiDB-lite"/>
    </source>
</evidence>
<dbReference type="EMBL" id="CCYA01000247">
    <property type="protein sequence ID" value="CEH14691.1"/>
    <property type="molecule type" value="Genomic_DNA"/>
</dbReference>
<dbReference type="OrthoDB" id="10039103at2759"/>
<dbReference type="InterPro" id="IPR020100">
    <property type="entry name" value="Glc-repressible_Grg1"/>
</dbReference>